<dbReference type="Gene3D" id="3.20.20.370">
    <property type="entry name" value="Glycoside hydrolase/deacetylase"/>
    <property type="match status" value="1"/>
</dbReference>
<dbReference type="CDD" id="cd10787">
    <property type="entry name" value="LamB_YcsF_like"/>
    <property type="match status" value="1"/>
</dbReference>
<dbReference type="EMBL" id="CAESAD010000019">
    <property type="protein sequence ID" value="CAB4345381.1"/>
    <property type="molecule type" value="Genomic_DNA"/>
</dbReference>
<dbReference type="GO" id="GO:0005975">
    <property type="term" value="P:carbohydrate metabolic process"/>
    <property type="evidence" value="ECO:0007669"/>
    <property type="project" value="InterPro"/>
</dbReference>
<dbReference type="EMBL" id="CAEZZD010000172">
    <property type="protein sequence ID" value="CAB4756921.1"/>
    <property type="molecule type" value="Genomic_DNA"/>
</dbReference>
<sequence>MVLAAIDLNADLAEECGDDEAMYPYLSSANVCCGRHAGGVASMKKAVDAAVRNNVVIGAHVGYEDRENFGRIDVEMDYDSLRKLTFDQIHDLLDVVNQANAEMKYVKPHGALYHRMGNDPEQAAAVIDAVAEINPELHILVPDTEIIKSAATKAGLTIVHEFFADRAYLPVGTLVPRTVADSVLHEADEISDRVLEWLVGGEIAANDGTRISVNAQSICIHGDTPGAVASAASIYDRCKSAGYEIKSWLAS</sequence>
<dbReference type="PANTHER" id="PTHR30292">
    <property type="entry name" value="UNCHARACTERIZED PROTEIN YBGL-RELATED"/>
    <property type="match status" value="1"/>
</dbReference>
<dbReference type="PANTHER" id="PTHR30292:SF0">
    <property type="entry name" value="5-OXOPROLINASE SUBUNIT A"/>
    <property type="match status" value="1"/>
</dbReference>
<dbReference type="InterPro" id="IPR011330">
    <property type="entry name" value="Glyco_hydro/deAcase_b/a-brl"/>
</dbReference>
<gene>
    <name evidence="2" type="ORF">UFOPK2824_00995</name>
    <name evidence="3" type="ORF">UFOPK3037_00981</name>
    <name evidence="1" type="ORF">UFOPK3925_01563</name>
    <name evidence="4" type="ORF">UFOPK4097_00565</name>
    <name evidence="5" type="ORF">UFOPK4301_00372</name>
</gene>
<name>A0A6J6UAS6_9ZZZZ</name>
<dbReference type="EMBL" id="CAFBQG010000029">
    <property type="protein sequence ID" value="CAB5046179.1"/>
    <property type="molecule type" value="Genomic_DNA"/>
</dbReference>
<evidence type="ECO:0000313" key="5">
    <source>
        <dbReference type="EMBL" id="CAB5046179.1"/>
    </source>
</evidence>
<evidence type="ECO:0000313" key="2">
    <source>
        <dbReference type="EMBL" id="CAB4756921.1"/>
    </source>
</evidence>
<dbReference type="NCBIfam" id="NF003814">
    <property type="entry name" value="PRK05406.1-3"/>
    <property type="match status" value="1"/>
</dbReference>
<dbReference type="EMBL" id="CAFAAO010000012">
    <property type="protein sequence ID" value="CAB4806436.1"/>
    <property type="molecule type" value="Genomic_DNA"/>
</dbReference>
<proteinExistence type="predicted"/>
<dbReference type="EMBL" id="CAFBPK010000006">
    <property type="protein sequence ID" value="CAB5015213.1"/>
    <property type="molecule type" value="Genomic_DNA"/>
</dbReference>
<reference evidence="2" key="1">
    <citation type="submission" date="2020-05" db="EMBL/GenBank/DDBJ databases">
        <authorList>
            <person name="Chiriac C."/>
            <person name="Salcher M."/>
            <person name="Ghai R."/>
            <person name="Kavagutti S V."/>
        </authorList>
    </citation>
    <scope>NUCLEOTIDE SEQUENCE</scope>
</reference>
<protein>
    <submittedName>
        <fullName evidence="2">Unannotated protein</fullName>
    </submittedName>
</protein>
<dbReference type="SUPFAM" id="SSF88713">
    <property type="entry name" value="Glycoside hydrolase/deacetylase"/>
    <property type="match status" value="1"/>
</dbReference>
<evidence type="ECO:0000313" key="4">
    <source>
        <dbReference type="EMBL" id="CAB5015213.1"/>
    </source>
</evidence>
<dbReference type="Pfam" id="PF03746">
    <property type="entry name" value="LamB_YcsF"/>
    <property type="match status" value="1"/>
</dbReference>
<dbReference type="InterPro" id="IPR005501">
    <property type="entry name" value="LamB/YcsF/PxpA-like"/>
</dbReference>
<evidence type="ECO:0000313" key="3">
    <source>
        <dbReference type="EMBL" id="CAB4806436.1"/>
    </source>
</evidence>
<dbReference type="AlphaFoldDB" id="A0A6J6UAS6"/>
<accession>A0A6J6UAS6</accession>
<organism evidence="2">
    <name type="scientific">freshwater metagenome</name>
    <dbReference type="NCBI Taxonomy" id="449393"/>
    <lineage>
        <taxon>unclassified sequences</taxon>
        <taxon>metagenomes</taxon>
        <taxon>ecological metagenomes</taxon>
    </lineage>
</organism>
<evidence type="ECO:0000313" key="1">
    <source>
        <dbReference type="EMBL" id="CAB4345381.1"/>
    </source>
</evidence>